<sequence>MPPGRRPWFGTHLEPESACLLRGGLAAYLTPTSRGLEWRRGPQGDRHGPEKQPDRVGPCTTGRSNEAPREEGGRGRAAPGPESSERSQKRPAEEMRGLPFARPELSPGDSRKQRRAAAGAPV</sequence>
<keyword evidence="3" id="KW-1185">Reference proteome</keyword>
<dbReference type="AlphaFoldDB" id="A0AAV7VV12"/>
<evidence type="ECO:0000256" key="1">
    <source>
        <dbReference type="SAM" id="MobiDB-lite"/>
    </source>
</evidence>
<feature type="compositionally biased region" description="Basic and acidic residues" evidence="1">
    <location>
        <begin position="83"/>
        <end position="96"/>
    </location>
</feature>
<comment type="caution">
    <text evidence="2">The sequence shown here is derived from an EMBL/GenBank/DDBJ whole genome shotgun (WGS) entry which is preliminary data.</text>
</comment>
<accession>A0AAV7VV12</accession>
<reference evidence="2" key="1">
    <citation type="journal article" date="2022" name="bioRxiv">
        <title>Sequencing and chromosome-scale assembly of the giantPleurodeles waltlgenome.</title>
        <authorList>
            <person name="Brown T."/>
            <person name="Elewa A."/>
            <person name="Iarovenko S."/>
            <person name="Subramanian E."/>
            <person name="Araus A.J."/>
            <person name="Petzold A."/>
            <person name="Susuki M."/>
            <person name="Suzuki K.-i.T."/>
            <person name="Hayashi T."/>
            <person name="Toyoda A."/>
            <person name="Oliveira C."/>
            <person name="Osipova E."/>
            <person name="Leigh N.D."/>
            <person name="Simon A."/>
            <person name="Yun M.H."/>
        </authorList>
    </citation>
    <scope>NUCLEOTIDE SEQUENCE</scope>
    <source>
        <strain evidence="2">20211129_DDA</strain>
        <tissue evidence="2">Liver</tissue>
    </source>
</reference>
<name>A0AAV7VV12_PLEWA</name>
<feature type="compositionally biased region" description="Basic and acidic residues" evidence="1">
    <location>
        <begin position="36"/>
        <end position="54"/>
    </location>
</feature>
<gene>
    <name evidence="2" type="ORF">NDU88_000061</name>
</gene>
<organism evidence="2 3">
    <name type="scientific">Pleurodeles waltl</name>
    <name type="common">Iberian ribbed newt</name>
    <dbReference type="NCBI Taxonomy" id="8319"/>
    <lineage>
        <taxon>Eukaryota</taxon>
        <taxon>Metazoa</taxon>
        <taxon>Chordata</taxon>
        <taxon>Craniata</taxon>
        <taxon>Vertebrata</taxon>
        <taxon>Euteleostomi</taxon>
        <taxon>Amphibia</taxon>
        <taxon>Batrachia</taxon>
        <taxon>Caudata</taxon>
        <taxon>Salamandroidea</taxon>
        <taxon>Salamandridae</taxon>
        <taxon>Pleurodelinae</taxon>
        <taxon>Pleurodeles</taxon>
    </lineage>
</organism>
<dbReference type="EMBL" id="JANPWB010000002">
    <property type="protein sequence ID" value="KAJ1204621.1"/>
    <property type="molecule type" value="Genomic_DNA"/>
</dbReference>
<protein>
    <submittedName>
        <fullName evidence="2">Uncharacterized protein</fullName>
    </submittedName>
</protein>
<dbReference type="Proteomes" id="UP001066276">
    <property type="component" value="Chromosome 1_2"/>
</dbReference>
<evidence type="ECO:0000313" key="3">
    <source>
        <dbReference type="Proteomes" id="UP001066276"/>
    </source>
</evidence>
<feature type="region of interest" description="Disordered" evidence="1">
    <location>
        <begin position="31"/>
        <end position="122"/>
    </location>
</feature>
<evidence type="ECO:0000313" key="2">
    <source>
        <dbReference type="EMBL" id="KAJ1204621.1"/>
    </source>
</evidence>
<proteinExistence type="predicted"/>